<dbReference type="PANTHER" id="PTHR30535">
    <property type="entry name" value="VITAMIN B12-BINDING PROTEIN"/>
    <property type="match status" value="1"/>
</dbReference>
<feature type="chain" id="PRO_5026321388" evidence="1">
    <location>
        <begin position="24"/>
        <end position="394"/>
    </location>
</feature>
<protein>
    <submittedName>
        <fullName evidence="3">ABC transporter substrate-binding protein</fullName>
    </submittedName>
</protein>
<evidence type="ECO:0000256" key="1">
    <source>
        <dbReference type="SAM" id="SignalP"/>
    </source>
</evidence>
<organism evidence="3 4">
    <name type="scientific">Altericroceibacterium endophyticum</name>
    <dbReference type="NCBI Taxonomy" id="1808508"/>
    <lineage>
        <taxon>Bacteria</taxon>
        <taxon>Pseudomonadati</taxon>
        <taxon>Pseudomonadota</taxon>
        <taxon>Alphaproteobacteria</taxon>
        <taxon>Sphingomonadales</taxon>
        <taxon>Erythrobacteraceae</taxon>
        <taxon>Altericroceibacterium</taxon>
    </lineage>
</organism>
<reference evidence="3 4" key="1">
    <citation type="submission" date="2019-12" db="EMBL/GenBank/DDBJ databases">
        <title>Genomic-based taxomic classification of the family Erythrobacteraceae.</title>
        <authorList>
            <person name="Xu L."/>
        </authorList>
    </citation>
    <scope>NUCLEOTIDE SEQUENCE [LARGE SCALE GENOMIC DNA]</scope>
    <source>
        <strain evidence="3 4">LMG 29518</strain>
    </source>
</reference>
<dbReference type="Pfam" id="PF01497">
    <property type="entry name" value="Peripla_BP_2"/>
    <property type="match status" value="1"/>
</dbReference>
<dbReference type="AlphaFoldDB" id="A0A6I4T9Z9"/>
<keyword evidence="4" id="KW-1185">Reference proteome</keyword>
<evidence type="ECO:0000313" key="3">
    <source>
        <dbReference type="EMBL" id="MXO66700.1"/>
    </source>
</evidence>
<dbReference type="EMBL" id="WTYT01000006">
    <property type="protein sequence ID" value="MXO66700.1"/>
    <property type="molecule type" value="Genomic_DNA"/>
</dbReference>
<sequence length="394" mass="43645">MRGALAALALTALAACGTPPAEAPTQEEISGATEIPMDAARTFRVFERDGYRILDMRAAVVNWGGEAVGQEQFDRLVLVPRGMEAPPLNGDLAGATLIRTPVMRIASNYAHQEAITKALGINDRLVAVGGAKSYDDELRTKALSGEIAQIGYGWHSPPELDALLAARPDVLLMTMEDLAAAGAKSRIEDLGIPVVPIFIENEPDYMGKVDYVRLIGILAGKEAEADAYVQMVRRNVAEIKARAAQYPTRSVMMAWYGNGDRWNPTVRNADAKLLRDVNGRNPFEEPEDRTRDSFTKISTEELIARGTDVDCWIIRDTHSEPFKDVATLQRFKAYREQCLFAADGMYKPDADAFDFYETAVIRPDLLLGDLARMLHPEMRDAPFRYLRPDTQAPR</sequence>
<dbReference type="Proteomes" id="UP000438476">
    <property type="component" value="Unassembled WGS sequence"/>
</dbReference>
<accession>A0A6I4T9Z9</accession>
<dbReference type="InterPro" id="IPR002491">
    <property type="entry name" value="ABC_transptr_periplasmic_BD"/>
</dbReference>
<feature type="signal peptide" evidence="1">
    <location>
        <begin position="1"/>
        <end position="23"/>
    </location>
</feature>
<evidence type="ECO:0000313" key="4">
    <source>
        <dbReference type="Proteomes" id="UP000438476"/>
    </source>
</evidence>
<dbReference type="OrthoDB" id="9812528at2"/>
<dbReference type="CDD" id="cd00636">
    <property type="entry name" value="TroA-like"/>
    <property type="match status" value="1"/>
</dbReference>
<dbReference type="InterPro" id="IPR050902">
    <property type="entry name" value="ABC_Transporter_SBP"/>
</dbReference>
<keyword evidence="1" id="KW-0732">Signal</keyword>
<dbReference type="PANTHER" id="PTHR30535:SF34">
    <property type="entry name" value="MOLYBDATE-BINDING PROTEIN MOLA"/>
    <property type="match status" value="1"/>
</dbReference>
<feature type="domain" description="Fe/B12 periplasmic-binding" evidence="2">
    <location>
        <begin position="104"/>
        <end position="378"/>
    </location>
</feature>
<proteinExistence type="predicted"/>
<dbReference type="PROSITE" id="PS50983">
    <property type="entry name" value="FE_B12_PBP"/>
    <property type="match status" value="1"/>
</dbReference>
<dbReference type="Gene3D" id="3.40.50.1980">
    <property type="entry name" value="Nitrogenase molybdenum iron protein domain"/>
    <property type="match status" value="2"/>
</dbReference>
<evidence type="ECO:0000259" key="2">
    <source>
        <dbReference type="PROSITE" id="PS50983"/>
    </source>
</evidence>
<dbReference type="SUPFAM" id="SSF53807">
    <property type="entry name" value="Helical backbone' metal receptor"/>
    <property type="match status" value="1"/>
</dbReference>
<dbReference type="RefSeq" id="WP_160737156.1">
    <property type="nucleotide sequence ID" value="NZ_WTYT01000006.1"/>
</dbReference>
<dbReference type="PROSITE" id="PS51257">
    <property type="entry name" value="PROKAR_LIPOPROTEIN"/>
    <property type="match status" value="1"/>
</dbReference>
<name>A0A6I4T9Z9_9SPHN</name>
<gene>
    <name evidence="3" type="ORF">GRI91_13115</name>
</gene>
<comment type="caution">
    <text evidence="3">The sequence shown here is derived from an EMBL/GenBank/DDBJ whole genome shotgun (WGS) entry which is preliminary data.</text>
</comment>